<sequence>MTSPNFAYTITTAPFQLFSASHLISLLVFFALLGLLCVLRQKLRAPIVDPIARWSLAGVLALSEISFHWWHLAMGTWSLRESLPLQLCSVTLILSIFMLATSSYRLFEITFFAGIAGAGIALLTPELFYPFPHFRFFHFFVAHEGIVLACLYMSWVKGYRPTFSSVWKSMLTLNALLLIALPVNRWTGGNYLFVSHKPQQAGLMDFLGPYPWYILSLEGVAFLFFTLLYLPFWYGNRVSAHRQSLDA</sequence>
<keyword evidence="1" id="KW-0812">Transmembrane</keyword>
<keyword evidence="3" id="KW-1185">Reference proteome</keyword>
<reference evidence="2 3" key="1">
    <citation type="submission" date="2021-01" db="EMBL/GenBank/DDBJ databases">
        <title>Identification of strong promoters based on the transcriptome of Brevibacillus choshinensis.</title>
        <authorList>
            <person name="Yao D."/>
            <person name="Zhang K."/>
            <person name="Wu J."/>
        </authorList>
    </citation>
    <scope>NUCLEOTIDE SEQUENCE [LARGE SCALE GENOMIC DNA]</scope>
    <source>
        <strain evidence="2 3">HPD31-SP3</strain>
    </source>
</reference>
<feature type="transmembrane region" description="Helical" evidence="1">
    <location>
        <begin position="136"/>
        <end position="154"/>
    </location>
</feature>
<dbReference type="EMBL" id="CP069127">
    <property type="protein sequence ID" value="QRG65617.1"/>
    <property type="molecule type" value="Genomic_DNA"/>
</dbReference>
<dbReference type="Proteomes" id="UP000596248">
    <property type="component" value="Chromosome"/>
</dbReference>
<feature type="transmembrane region" description="Helical" evidence="1">
    <location>
        <begin position="51"/>
        <end position="70"/>
    </location>
</feature>
<keyword evidence="1" id="KW-1133">Transmembrane helix</keyword>
<feature type="transmembrane region" description="Helical" evidence="1">
    <location>
        <begin position="20"/>
        <end position="39"/>
    </location>
</feature>
<feature type="transmembrane region" description="Helical" evidence="1">
    <location>
        <begin position="106"/>
        <end position="124"/>
    </location>
</feature>
<name>A0ABX7FJW8_BRECH</name>
<evidence type="ECO:0000313" key="3">
    <source>
        <dbReference type="Proteomes" id="UP000596248"/>
    </source>
</evidence>
<dbReference type="NCBIfam" id="TIGR02206">
    <property type="entry name" value="intg_mem_TP0381"/>
    <property type="match status" value="1"/>
</dbReference>
<feature type="transmembrane region" description="Helical" evidence="1">
    <location>
        <begin position="82"/>
        <end position="99"/>
    </location>
</feature>
<protein>
    <submittedName>
        <fullName evidence="2">TIGR02206 family membrane protein</fullName>
    </submittedName>
</protein>
<dbReference type="InterPro" id="IPR011737">
    <property type="entry name" value="CHP02206_TP0381"/>
</dbReference>
<proteinExistence type="predicted"/>
<dbReference type="Pfam" id="PF14808">
    <property type="entry name" value="TMEM164"/>
    <property type="match status" value="1"/>
</dbReference>
<accession>A0ABX7FJW8</accession>
<evidence type="ECO:0000256" key="1">
    <source>
        <dbReference type="SAM" id="Phobius"/>
    </source>
</evidence>
<evidence type="ECO:0000313" key="2">
    <source>
        <dbReference type="EMBL" id="QRG65617.1"/>
    </source>
</evidence>
<dbReference type="RefSeq" id="WP_203255126.1">
    <property type="nucleotide sequence ID" value="NZ_CP069127.1"/>
</dbReference>
<organism evidence="2 3">
    <name type="scientific">Brevibacillus choshinensis</name>
    <dbReference type="NCBI Taxonomy" id="54911"/>
    <lineage>
        <taxon>Bacteria</taxon>
        <taxon>Bacillati</taxon>
        <taxon>Bacillota</taxon>
        <taxon>Bacilli</taxon>
        <taxon>Bacillales</taxon>
        <taxon>Paenibacillaceae</taxon>
        <taxon>Brevibacillus</taxon>
    </lineage>
</organism>
<feature type="transmembrane region" description="Helical" evidence="1">
    <location>
        <begin position="212"/>
        <end position="234"/>
    </location>
</feature>
<gene>
    <name evidence="2" type="ORF">JNE38_18640</name>
</gene>
<keyword evidence="1" id="KW-0472">Membrane</keyword>
<feature type="transmembrane region" description="Helical" evidence="1">
    <location>
        <begin position="166"/>
        <end position="183"/>
    </location>
</feature>